<evidence type="ECO:0000259" key="1">
    <source>
        <dbReference type="Pfam" id="PF13649"/>
    </source>
</evidence>
<organism evidence="2 3">
    <name type="scientific">Hymenoscyphus fraxineus</name>
    <dbReference type="NCBI Taxonomy" id="746836"/>
    <lineage>
        <taxon>Eukaryota</taxon>
        <taxon>Fungi</taxon>
        <taxon>Dikarya</taxon>
        <taxon>Ascomycota</taxon>
        <taxon>Pezizomycotina</taxon>
        <taxon>Leotiomycetes</taxon>
        <taxon>Helotiales</taxon>
        <taxon>Helotiaceae</taxon>
        <taxon>Hymenoscyphus</taxon>
    </lineage>
</organism>
<dbReference type="PANTHER" id="PTHR43591">
    <property type="entry name" value="METHYLTRANSFERASE"/>
    <property type="match status" value="1"/>
</dbReference>
<dbReference type="InterPro" id="IPR041698">
    <property type="entry name" value="Methyltransf_25"/>
</dbReference>
<dbReference type="EMBL" id="CAJVRL010000081">
    <property type="protein sequence ID" value="CAG8958208.1"/>
    <property type="molecule type" value="Genomic_DNA"/>
</dbReference>
<gene>
    <name evidence="2" type="ORF">HYFRA_00000561</name>
</gene>
<reference evidence="2" key="1">
    <citation type="submission" date="2021-07" db="EMBL/GenBank/DDBJ databases">
        <authorList>
            <person name="Durling M."/>
        </authorList>
    </citation>
    <scope>NUCLEOTIDE SEQUENCE</scope>
</reference>
<keyword evidence="3" id="KW-1185">Reference proteome</keyword>
<dbReference type="OrthoDB" id="417697at2759"/>
<evidence type="ECO:0000313" key="2">
    <source>
        <dbReference type="EMBL" id="CAG8958208.1"/>
    </source>
</evidence>
<dbReference type="Gene3D" id="3.40.50.150">
    <property type="entry name" value="Vaccinia Virus protein VP39"/>
    <property type="match status" value="1"/>
</dbReference>
<sequence length="275" mass="31025">MADFGLAKGQGYMLDRTHAAACRLNLQFYLWKDAIGYNIHPSIPIPISENIVIADVAAGTGAWLLDVAKTLPNATLEGFDNDLSQAPHEKWLPSNVSMRHWDIFDDVPEELVGRFDFVHVRLLVMVIEGRPEGVVRNLLRMLKPGGYLQWDELDCVNMRVKKVDPAIQAPALDQLVKMSYANGRYNWTLELPKFMTDEGFLDVTMEHFDDKPELVRAFNEQHLLTMEEFALRLLKMGKEDAAGKFFELIKEGYQEAVAGAAFCIPRIVCVGRKGG</sequence>
<comment type="caution">
    <text evidence="2">The sequence shown here is derived from an EMBL/GenBank/DDBJ whole genome shotgun (WGS) entry which is preliminary data.</text>
</comment>
<dbReference type="SUPFAM" id="SSF53335">
    <property type="entry name" value="S-adenosyl-L-methionine-dependent methyltransferases"/>
    <property type="match status" value="1"/>
</dbReference>
<protein>
    <recommendedName>
        <fullName evidence="1">Methyltransferase domain-containing protein</fullName>
    </recommendedName>
</protein>
<accession>A0A9N9PWV5</accession>
<dbReference type="InterPro" id="IPR029063">
    <property type="entry name" value="SAM-dependent_MTases_sf"/>
</dbReference>
<feature type="domain" description="Methyltransferase" evidence="1">
    <location>
        <begin position="53"/>
        <end position="146"/>
    </location>
</feature>
<dbReference type="Pfam" id="PF13649">
    <property type="entry name" value="Methyltransf_25"/>
    <property type="match status" value="1"/>
</dbReference>
<evidence type="ECO:0000313" key="3">
    <source>
        <dbReference type="Proteomes" id="UP000696280"/>
    </source>
</evidence>
<dbReference type="Proteomes" id="UP000696280">
    <property type="component" value="Unassembled WGS sequence"/>
</dbReference>
<dbReference type="AlphaFoldDB" id="A0A9N9PWV5"/>
<proteinExistence type="predicted"/>
<dbReference type="CDD" id="cd02440">
    <property type="entry name" value="AdoMet_MTases"/>
    <property type="match status" value="1"/>
</dbReference>
<name>A0A9N9PWV5_9HELO</name>
<dbReference type="PANTHER" id="PTHR43591:SF96">
    <property type="entry name" value="PUTATIVE-RELATED"/>
    <property type="match status" value="1"/>
</dbReference>